<evidence type="ECO:0000256" key="1">
    <source>
        <dbReference type="SAM" id="Coils"/>
    </source>
</evidence>
<dbReference type="EMBL" id="CVQH01006780">
    <property type="protein sequence ID" value="CRK15741.1"/>
    <property type="molecule type" value="Genomic_DNA"/>
</dbReference>
<feature type="domain" description="Spindle pole body-associated protein cut12" evidence="3">
    <location>
        <begin position="141"/>
        <end position="277"/>
    </location>
</feature>
<evidence type="ECO:0000313" key="4">
    <source>
        <dbReference type="EMBL" id="CRK15741.1"/>
    </source>
</evidence>
<dbReference type="AlphaFoldDB" id="A0A0G4L176"/>
<feature type="region of interest" description="Disordered" evidence="2">
    <location>
        <begin position="310"/>
        <end position="419"/>
    </location>
</feature>
<feature type="compositionally biased region" description="Polar residues" evidence="2">
    <location>
        <begin position="379"/>
        <end position="396"/>
    </location>
</feature>
<feature type="compositionally biased region" description="Basic and acidic residues" evidence="2">
    <location>
        <begin position="102"/>
        <end position="126"/>
    </location>
</feature>
<proteinExistence type="predicted"/>
<dbReference type="Proteomes" id="UP000044602">
    <property type="component" value="Unassembled WGS sequence"/>
</dbReference>
<evidence type="ECO:0000313" key="5">
    <source>
        <dbReference type="Proteomes" id="UP000044602"/>
    </source>
</evidence>
<reference evidence="4 5" key="1">
    <citation type="submission" date="2015-05" db="EMBL/GenBank/DDBJ databases">
        <authorList>
            <person name="Wang D.B."/>
            <person name="Wang M."/>
        </authorList>
    </citation>
    <scope>NUCLEOTIDE SEQUENCE [LARGE SCALE GENOMIC DNA]</scope>
    <source>
        <strain evidence="4">VL1</strain>
    </source>
</reference>
<evidence type="ECO:0000259" key="3">
    <source>
        <dbReference type="Pfam" id="PF11500"/>
    </source>
</evidence>
<dbReference type="Pfam" id="PF11500">
    <property type="entry name" value="Cut12"/>
    <property type="match status" value="1"/>
</dbReference>
<gene>
    <name evidence="4" type="ORF">BN1708_011533</name>
</gene>
<keyword evidence="5" id="KW-1185">Reference proteome</keyword>
<feature type="compositionally biased region" description="Low complexity" evidence="2">
    <location>
        <begin position="157"/>
        <end position="171"/>
    </location>
</feature>
<organism evidence="4 5">
    <name type="scientific">Verticillium longisporum</name>
    <name type="common">Verticillium dahliae var. longisporum</name>
    <dbReference type="NCBI Taxonomy" id="100787"/>
    <lineage>
        <taxon>Eukaryota</taxon>
        <taxon>Fungi</taxon>
        <taxon>Dikarya</taxon>
        <taxon>Ascomycota</taxon>
        <taxon>Pezizomycotina</taxon>
        <taxon>Sordariomycetes</taxon>
        <taxon>Hypocreomycetidae</taxon>
        <taxon>Glomerellales</taxon>
        <taxon>Plectosphaerellaceae</taxon>
        <taxon>Verticillium</taxon>
    </lineage>
</organism>
<keyword evidence="1" id="KW-0175">Coiled coil</keyword>
<feature type="compositionally biased region" description="Basic and acidic residues" evidence="2">
    <location>
        <begin position="146"/>
        <end position="155"/>
    </location>
</feature>
<sequence length="675" mass="76015">MLGWVLRKGLEGASGDTRAVATDDTTFAEQPDTPAPVFAARALKSAIFGTPARVEDNAPNFSQLAQQQTTESRMDDEDSRTPLKPQGILLTPGTGTSRRKRVSFDHNTVDRVDPTRGKSRSRDNGHGKFPSSFTPQDEGSASKRTRLTETMEKSRRSNSASGSSPARRNANGHSSEEEWEEADDDDNCMHDITVDLNEPFSRSGKYWKSEFEQYHHDARAEMEKLLKYKQLAKSYAKMKDAEAVDLNEKLKEEQEKIVKMEKKITEMAAQMAAQMATRRLDGDEGENPQLMKDLARQTALAVQYRDQLKQVESLMTDKPEEDDADTHSRRRRQAASPRTQKTLLETQRELRRARTQVKENGDLRAQVKQLKAELRSAEQHASVSTKSDPRAATSSSREADAELTQAREEIRRKDEEMRRLKEEYESFRAEATARQEETKRVLQTATDKISDLKREIRMLKHGASHTTAEVKPATRVASDPVRPSQTKPAPTQVDKEDVGVEAGKGSFDLVQSLGKKLNERSLHDLGGRCKEQDDGVSKATGEEPAKPTFNILEDRVDLERPRWKPFIPRSPRNRERLGTDINQQIQISSAIPSGATPAPRHRFLDRDHGDIDLLQNRFTRLGVPDAEASTMLGANMSRSAIPPERRAAAIARIEQRKAEKRRAVNNILNKENVKP</sequence>
<feature type="compositionally biased region" description="Polar residues" evidence="2">
    <location>
        <begin position="336"/>
        <end position="345"/>
    </location>
</feature>
<feature type="region of interest" description="Disordered" evidence="2">
    <location>
        <begin position="54"/>
        <end position="191"/>
    </location>
</feature>
<evidence type="ECO:0000256" key="2">
    <source>
        <dbReference type="SAM" id="MobiDB-lite"/>
    </source>
</evidence>
<feature type="compositionally biased region" description="Acidic residues" evidence="2">
    <location>
        <begin position="177"/>
        <end position="186"/>
    </location>
</feature>
<protein>
    <recommendedName>
        <fullName evidence="3">Spindle pole body-associated protein cut12 domain-containing protein</fullName>
    </recommendedName>
</protein>
<feature type="region of interest" description="Disordered" evidence="2">
    <location>
        <begin position="525"/>
        <end position="544"/>
    </location>
</feature>
<feature type="compositionally biased region" description="Basic and acidic residues" evidence="2">
    <location>
        <begin position="397"/>
        <end position="419"/>
    </location>
</feature>
<dbReference type="InterPro" id="IPR021589">
    <property type="entry name" value="Cut12"/>
</dbReference>
<name>A0A0G4L176_VERLO</name>
<feature type="compositionally biased region" description="Polar residues" evidence="2">
    <location>
        <begin position="59"/>
        <end position="71"/>
    </location>
</feature>
<feature type="coiled-coil region" evidence="1">
    <location>
        <begin position="236"/>
        <end position="270"/>
    </location>
</feature>
<feature type="region of interest" description="Disordered" evidence="2">
    <location>
        <begin position="461"/>
        <end position="499"/>
    </location>
</feature>
<dbReference type="STRING" id="100787.A0A0G4L176"/>
<accession>A0A0G4L176</accession>
<feature type="compositionally biased region" description="Basic and acidic residues" evidence="2">
    <location>
        <begin position="346"/>
        <end position="362"/>
    </location>
</feature>